<evidence type="ECO:0000313" key="3">
    <source>
        <dbReference type="Proteomes" id="UP000050471"/>
    </source>
</evidence>
<keyword evidence="3" id="KW-1185">Reference proteome</keyword>
<evidence type="ECO:0000313" key="2">
    <source>
        <dbReference type="EMBL" id="KPN62727.1"/>
    </source>
</evidence>
<protein>
    <submittedName>
        <fullName evidence="2">Uncharacterized protein</fullName>
    </submittedName>
</protein>
<comment type="caution">
    <text evidence="2">The sequence shown here is derived from an EMBL/GenBank/DDBJ whole genome shotgun (WGS) entry which is preliminary data.</text>
</comment>
<organism evidence="2 3">
    <name type="scientific">Aliiroseovarius crassostreae</name>
    <dbReference type="NCBI Taxonomy" id="154981"/>
    <lineage>
        <taxon>Bacteria</taxon>
        <taxon>Pseudomonadati</taxon>
        <taxon>Pseudomonadota</taxon>
        <taxon>Alphaproteobacteria</taxon>
        <taxon>Rhodobacterales</taxon>
        <taxon>Paracoccaceae</taxon>
        <taxon>Aliiroseovarius</taxon>
    </lineage>
</organism>
<dbReference type="AlphaFoldDB" id="A0A0P7I1G4"/>
<name>A0A0P7I1G4_9RHOB</name>
<dbReference type="Proteomes" id="UP000050471">
    <property type="component" value="Unassembled WGS sequence"/>
</dbReference>
<accession>A0A0P7I1G4</accession>
<dbReference type="STRING" id="154981.AKJ29_00700"/>
<gene>
    <name evidence="2" type="ORF">AKJ29_00700</name>
</gene>
<evidence type="ECO:0000256" key="1">
    <source>
        <dbReference type="SAM" id="MobiDB-lite"/>
    </source>
</evidence>
<dbReference type="OrthoDB" id="7843421at2"/>
<dbReference type="EMBL" id="LKBA01000011">
    <property type="protein sequence ID" value="KPN62727.1"/>
    <property type="molecule type" value="Genomic_DNA"/>
</dbReference>
<feature type="region of interest" description="Disordered" evidence="1">
    <location>
        <begin position="90"/>
        <end position="112"/>
    </location>
</feature>
<sequence>MYFRHFLVESTGRLWPYHELDDEIEGIIFIPKRPHNKSKMVGFQVDFFDLLGIRKEIRIVSDPTEVEELIVPGQCRSDVGLFGATRISANGTDQADGAGCVHGPDRSVAGRG</sequence>
<proteinExistence type="predicted"/>
<reference evidence="2 3" key="1">
    <citation type="submission" date="2015-09" db="EMBL/GenBank/DDBJ databases">
        <title>Draft genome sequence of Aliiroseovarius crassostreae CV919-312TSm, the causative agent of Roseovarius Oyster Disease (formerly Juvenile Oyster Disease).</title>
        <authorList>
            <person name="Kessner L."/>
            <person name="Spinard E."/>
            <person name="Nelson D."/>
        </authorList>
    </citation>
    <scope>NUCLEOTIDE SEQUENCE [LARGE SCALE GENOMIC DNA]</scope>
    <source>
        <strain evidence="2 3">CV919-312</strain>
    </source>
</reference>